<accession>A0A9W6W6V0</accession>
<keyword evidence="2" id="KW-1185">Reference proteome</keyword>
<evidence type="ECO:0008006" key="3">
    <source>
        <dbReference type="Google" id="ProtNLM"/>
    </source>
</evidence>
<sequence length="133" mass="14569">MAEAAPAWAPHFRQFDTVVGYSDLGHVFMAGRDTGEHGVLHPYRSAAKSYGRFSDTTEFANTILRDPGFAEAVLRPGHVQEIRDRLGPLGPDQVYIATPYPFVGGTEAPETYDIGDVWVFLDIVAQFQGNTPG</sequence>
<protein>
    <recommendedName>
        <fullName evidence="3">T6SS immunity protein Tdi1 C-terminal domain-containing protein</fullName>
    </recommendedName>
</protein>
<evidence type="ECO:0000313" key="1">
    <source>
        <dbReference type="EMBL" id="GLY91461.1"/>
    </source>
</evidence>
<organism evidence="1 2">
    <name type="scientific">Actinoallomurus iriomotensis</name>
    <dbReference type="NCBI Taxonomy" id="478107"/>
    <lineage>
        <taxon>Bacteria</taxon>
        <taxon>Bacillati</taxon>
        <taxon>Actinomycetota</taxon>
        <taxon>Actinomycetes</taxon>
        <taxon>Streptosporangiales</taxon>
        <taxon>Thermomonosporaceae</taxon>
        <taxon>Actinoallomurus</taxon>
    </lineage>
</organism>
<dbReference type="RefSeq" id="WP_285583053.1">
    <property type="nucleotide sequence ID" value="NZ_BSTK01000020.1"/>
</dbReference>
<name>A0A9W6W6V0_9ACTN</name>
<dbReference type="Proteomes" id="UP001165074">
    <property type="component" value="Unassembled WGS sequence"/>
</dbReference>
<dbReference type="EMBL" id="BSTK01000020">
    <property type="protein sequence ID" value="GLY91461.1"/>
    <property type="molecule type" value="Genomic_DNA"/>
</dbReference>
<gene>
    <name evidence="1" type="ORF">Airi02_093900</name>
</gene>
<evidence type="ECO:0000313" key="2">
    <source>
        <dbReference type="Proteomes" id="UP001165074"/>
    </source>
</evidence>
<dbReference type="AlphaFoldDB" id="A0A9W6W6V0"/>
<proteinExistence type="predicted"/>
<reference evidence="1" key="1">
    <citation type="submission" date="2023-03" db="EMBL/GenBank/DDBJ databases">
        <title>Actinoallomurus iriomotensis NBRC 103684.</title>
        <authorList>
            <person name="Ichikawa N."/>
            <person name="Sato H."/>
            <person name="Tonouchi N."/>
        </authorList>
    </citation>
    <scope>NUCLEOTIDE SEQUENCE</scope>
    <source>
        <strain evidence="1">NBRC 103684</strain>
    </source>
</reference>
<comment type="caution">
    <text evidence="1">The sequence shown here is derived from an EMBL/GenBank/DDBJ whole genome shotgun (WGS) entry which is preliminary data.</text>
</comment>